<evidence type="ECO:0000313" key="1">
    <source>
        <dbReference type="EMBL" id="OKX79318.1"/>
    </source>
</evidence>
<dbReference type="Pfam" id="PF01663">
    <property type="entry name" value="Phosphodiest"/>
    <property type="match status" value="1"/>
</dbReference>
<accession>A0AB36IBP9</accession>
<dbReference type="InterPro" id="IPR017850">
    <property type="entry name" value="Alkaline_phosphatase_core_sf"/>
</dbReference>
<dbReference type="Gene3D" id="3.40.720.10">
    <property type="entry name" value="Alkaline Phosphatase, subunit A"/>
    <property type="match status" value="1"/>
</dbReference>
<gene>
    <name evidence="1" type="ORF">AUP69_11340</name>
</gene>
<dbReference type="InterPro" id="IPR002591">
    <property type="entry name" value="Phosphodiest/P_Trfase"/>
</dbReference>
<dbReference type="SUPFAM" id="SSF53649">
    <property type="entry name" value="Alkaline phosphatase-like"/>
    <property type="match status" value="1"/>
</dbReference>
<dbReference type="AlphaFoldDB" id="A0AB36IBP9"/>
<evidence type="ECO:0000313" key="2">
    <source>
        <dbReference type="Proteomes" id="UP000186091"/>
    </source>
</evidence>
<dbReference type="EMBL" id="LOQT01000024">
    <property type="protein sequence ID" value="OKX79318.1"/>
    <property type="molecule type" value="Genomic_DNA"/>
</dbReference>
<dbReference type="RefSeq" id="WP_004567530.1">
    <property type="nucleotide sequence ID" value="NZ_JAAOYN010000001.1"/>
</dbReference>
<proteinExistence type="predicted"/>
<protein>
    <submittedName>
        <fullName evidence="1">Uncharacterized protein</fullName>
    </submittedName>
</protein>
<comment type="caution">
    <text evidence="1">The sequence shown here is derived from an EMBL/GenBank/DDBJ whole genome shotgun (WGS) entry which is preliminary data.</text>
</comment>
<dbReference type="Proteomes" id="UP000186091">
    <property type="component" value="Unassembled WGS sequence"/>
</dbReference>
<organism evidence="1 2">
    <name type="scientific">Corynebacterium glutamicum</name>
    <name type="common">Brevibacterium saccharolyticum</name>
    <dbReference type="NCBI Taxonomy" id="1718"/>
    <lineage>
        <taxon>Bacteria</taxon>
        <taxon>Bacillati</taxon>
        <taxon>Actinomycetota</taxon>
        <taxon>Actinomycetes</taxon>
        <taxon>Mycobacteriales</taxon>
        <taxon>Corynebacteriaceae</taxon>
        <taxon>Corynebacterium</taxon>
    </lineage>
</organism>
<name>A0AB36IBP9_CORGT</name>
<sequence>MEQQFAGLHHVIVRDGETLGYERIDAEIASIATAVLRQKGFDAGFVYFGEIDDVGHIFGLAGDEYRDAIRRVDAHVKKVLSEVSRRSDELGEDWLVVITTDHGHLDEGGHCGTTDRERESWTIRWSPHRELAEWPEEIAPHELAELMLVERRTLR</sequence>
<reference evidence="1 2" key="1">
    <citation type="submission" date="2015-12" db="EMBL/GenBank/DDBJ databases">
        <title>Genome sequence of Corynebacterium AS 1.542.</title>
        <authorList>
            <person name="Yang J."/>
            <person name="Yang S."/>
        </authorList>
    </citation>
    <scope>NUCLEOTIDE SEQUENCE [LARGE SCALE GENOMIC DNA]</scope>
    <source>
        <strain evidence="1 2">AS 1.542</strain>
    </source>
</reference>